<reference evidence="3 4" key="1">
    <citation type="submission" date="2019-01" db="EMBL/GenBank/DDBJ databases">
        <title>Pseudoxanthomonas composti sp. nov., isolated from compost.</title>
        <authorList>
            <person name="Yang G."/>
        </authorList>
    </citation>
    <scope>NUCLEOTIDE SEQUENCE [LARGE SCALE GENOMIC DNA]</scope>
    <source>
        <strain evidence="3 4">GSS15</strain>
    </source>
</reference>
<dbReference type="AlphaFoldDB" id="A0A4Q1JZQ9"/>
<proteinExistence type="predicted"/>
<keyword evidence="1" id="KW-0328">Glycosyltransferase</keyword>
<gene>
    <name evidence="3" type="ORF">EPA99_01295</name>
</gene>
<keyword evidence="4" id="KW-1185">Reference proteome</keyword>
<dbReference type="GO" id="GO:0016758">
    <property type="term" value="F:hexosyltransferase activity"/>
    <property type="evidence" value="ECO:0007669"/>
    <property type="project" value="TreeGrafter"/>
</dbReference>
<dbReference type="Pfam" id="PF03808">
    <property type="entry name" value="Glyco_tran_WecG"/>
    <property type="match status" value="1"/>
</dbReference>
<dbReference type="PANTHER" id="PTHR34136">
    <property type="match status" value="1"/>
</dbReference>
<evidence type="ECO:0000256" key="1">
    <source>
        <dbReference type="ARBA" id="ARBA00022676"/>
    </source>
</evidence>
<name>A0A4Q1JZQ9_9GAMM</name>
<dbReference type="CDD" id="cd06533">
    <property type="entry name" value="Glyco_transf_WecG_TagA"/>
    <property type="match status" value="1"/>
</dbReference>
<dbReference type="OrthoDB" id="9808602at2"/>
<evidence type="ECO:0000256" key="2">
    <source>
        <dbReference type="ARBA" id="ARBA00022679"/>
    </source>
</evidence>
<organism evidence="3 4">
    <name type="scientific">Pseudoxanthomonas composti</name>
    <dbReference type="NCBI Taxonomy" id="2137479"/>
    <lineage>
        <taxon>Bacteria</taxon>
        <taxon>Pseudomonadati</taxon>
        <taxon>Pseudomonadota</taxon>
        <taxon>Gammaproteobacteria</taxon>
        <taxon>Lysobacterales</taxon>
        <taxon>Lysobacteraceae</taxon>
        <taxon>Pseudoxanthomonas</taxon>
    </lineage>
</organism>
<dbReference type="EMBL" id="SAWZ01000001">
    <property type="protein sequence ID" value="RXR08860.1"/>
    <property type="molecule type" value="Genomic_DNA"/>
</dbReference>
<protein>
    <submittedName>
        <fullName evidence="3">WecB/TagA/CpsF family glycosyltransferase</fullName>
    </submittedName>
</protein>
<dbReference type="Proteomes" id="UP000289784">
    <property type="component" value="Unassembled WGS sequence"/>
</dbReference>
<evidence type="ECO:0000313" key="3">
    <source>
        <dbReference type="EMBL" id="RXR08860.1"/>
    </source>
</evidence>
<evidence type="ECO:0000313" key="4">
    <source>
        <dbReference type="Proteomes" id="UP000289784"/>
    </source>
</evidence>
<dbReference type="InterPro" id="IPR004629">
    <property type="entry name" value="WecG_TagA_CpsF"/>
</dbReference>
<keyword evidence="2 3" id="KW-0808">Transferase</keyword>
<comment type="caution">
    <text evidence="3">The sequence shown here is derived from an EMBL/GenBank/DDBJ whole genome shotgun (WGS) entry which is preliminary data.</text>
</comment>
<dbReference type="NCBIfam" id="TIGR00696">
    <property type="entry name" value="wecG_tagA_cpsF"/>
    <property type="match status" value="1"/>
</dbReference>
<dbReference type="RefSeq" id="WP_129469751.1">
    <property type="nucleotide sequence ID" value="NZ_SAWZ01000001.1"/>
</dbReference>
<dbReference type="PANTHER" id="PTHR34136:SF1">
    <property type="entry name" value="UDP-N-ACETYL-D-MANNOSAMINURONIC ACID TRANSFERASE"/>
    <property type="match status" value="1"/>
</dbReference>
<sequence length="253" mass="27869">MQQASPSASGEEIRYLGGYPILSTELDPFVDGLLASLAAGQSRCVFFANTNFVMQCQALRPALRDPQVSIVNDGIGMDLGALLVHGRKFASNLNGTDLLPYLFQRSARPLRLFLLGGKPGVAQAAAQTLQREHGQHVVGTCDGYGEMRAAGPALVDRINAAQADVLLVAFGNPLQEEWILKHQRALQVPLKFGVGALLDFLSGNAQRAPGWVRKLHMEWFYRLTREPRRLLKRYSVDLVAFFWVCLRAGKRPA</sequence>
<accession>A0A4Q1JZQ9</accession>